<sequence length="330" mass="37454">MLRRDTTREDLVITFPKVIFISLRNTILILFDNSEDDKAITQTSTEGDEINFNENKSFPYDELLVPRSKIPQNSGKDDYFPYVPAFDPFFTNNITEPDDFEPAEIHSDTSDSQTITINDEPSSEVEPAPIIISPSTEVIHDNLTPQDRWSREKHIQLVNILGEPQAGVTTRSRVKDLEAALAHECLYVNFLSEIEPKKTLVPAPYSKTISGTKWIFINKMDENGVVIRNKARLEAVGIFLAYAAYMGFVVCQMDVKSAFLNGKLSEEVYVQQPPEFESSEFLNYACKLDKALYGRKQAPGAWYQANPKEFHLIAVKRIFKYLKGTPNLGL</sequence>
<comment type="caution">
    <text evidence="3">The sequence shown here is derived from an EMBL/GenBank/DDBJ whole genome shotgun (WGS) entry which is preliminary data.</text>
</comment>
<keyword evidence="4" id="KW-1185">Reference proteome</keyword>
<evidence type="ECO:0000256" key="1">
    <source>
        <dbReference type="SAM" id="MobiDB-lite"/>
    </source>
</evidence>
<feature type="region of interest" description="Disordered" evidence="1">
    <location>
        <begin position="107"/>
        <end position="127"/>
    </location>
</feature>
<name>A0ABQ5BJ11_9ASTR</name>
<accession>A0ABQ5BJ11</accession>
<evidence type="ECO:0000313" key="4">
    <source>
        <dbReference type="Proteomes" id="UP001151760"/>
    </source>
</evidence>
<proteinExistence type="predicted"/>
<feature type="compositionally biased region" description="Polar residues" evidence="1">
    <location>
        <begin position="110"/>
        <end position="120"/>
    </location>
</feature>
<reference evidence="3" key="1">
    <citation type="journal article" date="2022" name="Int. J. Mol. Sci.">
        <title>Draft Genome of Tanacetum Coccineum: Genomic Comparison of Closely Related Tanacetum-Family Plants.</title>
        <authorList>
            <person name="Yamashiro T."/>
            <person name="Shiraishi A."/>
            <person name="Nakayama K."/>
            <person name="Satake H."/>
        </authorList>
    </citation>
    <scope>NUCLEOTIDE SEQUENCE</scope>
</reference>
<gene>
    <name evidence="3" type="ORF">Tco_0860779</name>
</gene>
<dbReference type="Pfam" id="PF07727">
    <property type="entry name" value="RVT_2"/>
    <property type="match status" value="1"/>
</dbReference>
<dbReference type="EMBL" id="BQNB010013255">
    <property type="protein sequence ID" value="GJT13737.1"/>
    <property type="molecule type" value="Genomic_DNA"/>
</dbReference>
<evidence type="ECO:0000259" key="2">
    <source>
        <dbReference type="Pfam" id="PF07727"/>
    </source>
</evidence>
<organism evidence="3 4">
    <name type="scientific">Tanacetum coccineum</name>
    <dbReference type="NCBI Taxonomy" id="301880"/>
    <lineage>
        <taxon>Eukaryota</taxon>
        <taxon>Viridiplantae</taxon>
        <taxon>Streptophyta</taxon>
        <taxon>Embryophyta</taxon>
        <taxon>Tracheophyta</taxon>
        <taxon>Spermatophyta</taxon>
        <taxon>Magnoliopsida</taxon>
        <taxon>eudicotyledons</taxon>
        <taxon>Gunneridae</taxon>
        <taxon>Pentapetalae</taxon>
        <taxon>asterids</taxon>
        <taxon>campanulids</taxon>
        <taxon>Asterales</taxon>
        <taxon>Asteraceae</taxon>
        <taxon>Asteroideae</taxon>
        <taxon>Anthemideae</taxon>
        <taxon>Anthemidinae</taxon>
        <taxon>Tanacetum</taxon>
    </lineage>
</organism>
<reference evidence="3" key="2">
    <citation type="submission" date="2022-01" db="EMBL/GenBank/DDBJ databases">
        <authorList>
            <person name="Yamashiro T."/>
            <person name="Shiraishi A."/>
            <person name="Satake H."/>
            <person name="Nakayama K."/>
        </authorList>
    </citation>
    <scope>NUCLEOTIDE SEQUENCE</scope>
</reference>
<protein>
    <submittedName>
        <fullName evidence="3">Retrovirus-related pol polyprotein from transposon TNT 1-94</fullName>
    </submittedName>
</protein>
<feature type="domain" description="Reverse transcriptase Ty1/copia-type" evidence="2">
    <location>
        <begin position="231"/>
        <end position="305"/>
    </location>
</feature>
<dbReference type="InterPro" id="IPR013103">
    <property type="entry name" value="RVT_2"/>
</dbReference>
<dbReference type="Proteomes" id="UP001151760">
    <property type="component" value="Unassembled WGS sequence"/>
</dbReference>
<evidence type="ECO:0000313" key="3">
    <source>
        <dbReference type="EMBL" id="GJT13737.1"/>
    </source>
</evidence>